<evidence type="ECO:0000313" key="3">
    <source>
        <dbReference type="Proteomes" id="UP000053237"/>
    </source>
</evidence>
<keyword evidence="3" id="KW-1185">Reference proteome</keyword>
<gene>
    <name evidence="2" type="ORF">BN9_087200</name>
</gene>
<evidence type="ECO:0000313" key="2">
    <source>
        <dbReference type="EMBL" id="CCI47704.1"/>
    </source>
</evidence>
<name>A0A024GMY2_9STRA</name>
<evidence type="ECO:0000256" key="1">
    <source>
        <dbReference type="SAM" id="SignalP"/>
    </source>
</evidence>
<dbReference type="EMBL" id="CAIX01000182">
    <property type="protein sequence ID" value="CCI47704.1"/>
    <property type="molecule type" value="Genomic_DNA"/>
</dbReference>
<keyword evidence="1" id="KW-0732">Signal</keyword>
<feature type="chain" id="PRO_5001529590" evidence="1">
    <location>
        <begin position="21"/>
        <end position="299"/>
    </location>
</feature>
<protein>
    <submittedName>
        <fullName evidence="2">Uncharacterized protein</fullName>
    </submittedName>
</protein>
<feature type="signal peptide" evidence="1">
    <location>
        <begin position="1"/>
        <end position="20"/>
    </location>
</feature>
<reference evidence="2 3" key="1">
    <citation type="submission" date="2012-05" db="EMBL/GenBank/DDBJ databases">
        <title>Recombination and specialization in a pathogen metapopulation.</title>
        <authorList>
            <person name="Gardiner A."/>
            <person name="Kemen E."/>
            <person name="Schultz-Larsen T."/>
            <person name="MacLean D."/>
            <person name="Van Oosterhout C."/>
            <person name="Jones J.D.G."/>
        </authorList>
    </citation>
    <scope>NUCLEOTIDE SEQUENCE [LARGE SCALE GENOMIC DNA]</scope>
    <source>
        <strain evidence="2 3">Ac Nc2</strain>
    </source>
</reference>
<dbReference type="InParanoid" id="A0A024GMY2"/>
<proteinExistence type="predicted"/>
<dbReference type="AlphaFoldDB" id="A0A024GMY2"/>
<organism evidence="2 3">
    <name type="scientific">Albugo candida</name>
    <dbReference type="NCBI Taxonomy" id="65357"/>
    <lineage>
        <taxon>Eukaryota</taxon>
        <taxon>Sar</taxon>
        <taxon>Stramenopiles</taxon>
        <taxon>Oomycota</taxon>
        <taxon>Peronosporomycetes</taxon>
        <taxon>Albuginales</taxon>
        <taxon>Albuginaceae</taxon>
        <taxon>Albugo</taxon>
    </lineage>
</organism>
<accession>A0A024GMY2</accession>
<sequence length="299" mass="33795">MRAILLQLPLLSCLATTTLGKITLLDEDGKIGAVVTSTSTKTTYIVRFTNERVANVKKSKNIINCYASNSQQSENNNSPFPSAQILKRTDKCYSHILQLAQKGVENAEVAIFPKRQELVMNIQAILKEDERVESVCISLSQRYLSIEERSCLNPNVPNAEMQYYELIDGFLKLTKAAVEHSPSKSTEVNTRLTIDWNYKFMLLPQVLEELITKANREKSTLVLSLHGDAPIRLSHDFLERCVEKDLIKYQSKKGQVVQLGQPFLRLHNVQMFKHKYGIEHPAENEASSSNGGLRAWGDQ</sequence>
<comment type="caution">
    <text evidence="2">The sequence shown here is derived from an EMBL/GenBank/DDBJ whole genome shotgun (WGS) entry which is preliminary data.</text>
</comment>
<dbReference type="Proteomes" id="UP000053237">
    <property type="component" value="Unassembled WGS sequence"/>
</dbReference>